<feature type="region of interest" description="Disordered" evidence="1">
    <location>
        <begin position="75"/>
        <end position="105"/>
    </location>
</feature>
<evidence type="ECO:0008006" key="5">
    <source>
        <dbReference type="Google" id="ProtNLM"/>
    </source>
</evidence>
<dbReference type="EMBL" id="JAANBB010000455">
    <property type="protein sequence ID" value="KAF7542347.1"/>
    <property type="molecule type" value="Genomic_DNA"/>
</dbReference>
<feature type="region of interest" description="Disordered" evidence="1">
    <location>
        <begin position="625"/>
        <end position="659"/>
    </location>
</feature>
<feature type="compositionally biased region" description="Basic residues" evidence="1">
    <location>
        <begin position="1"/>
        <end position="10"/>
    </location>
</feature>
<dbReference type="OrthoDB" id="5397682at2759"/>
<organism evidence="3 4">
    <name type="scientific">Cylindrodendrum hubeiense</name>
    <dbReference type="NCBI Taxonomy" id="595255"/>
    <lineage>
        <taxon>Eukaryota</taxon>
        <taxon>Fungi</taxon>
        <taxon>Dikarya</taxon>
        <taxon>Ascomycota</taxon>
        <taxon>Pezizomycotina</taxon>
        <taxon>Sordariomycetes</taxon>
        <taxon>Hypocreomycetidae</taxon>
        <taxon>Hypocreales</taxon>
        <taxon>Nectriaceae</taxon>
        <taxon>Cylindrodendrum</taxon>
    </lineage>
</organism>
<accession>A0A9P5H3I7</accession>
<feature type="transmembrane region" description="Helical" evidence="2">
    <location>
        <begin position="52"/>
        <end position="71"/>
    </location>
</feature>
<dbReference type="Proteomes" id="UP000722485">
    <property type="component" value="Unassembled WGS sequence"/>
</dbReference>
<keyword evidence="2" id="KW-0812">Transmembrane</keyword>
<evidence type="ECO:0000313" key="4">
    <source>
        <dbReference type="Proteomes" id="UP000722485"/>
    </source>
</evidence>
<protein>
    <recommendedName>
        <fullName evidence="5">Glycosyltransferase 2</fullName>
    </recommendedName>
</protein>
<evidence type="ECO:0000256" key="2">
    <source>
        <dbReference type="SAM" id="Phobius"/>
    </source>
</evidence>
<evidence type="ECO:0000256" key="1">
    <source>
        <dbReference type="SAM" id="MobiDB-lite"/>
    </source>
</evidence>
<comment type="caution">
    <text evidence="3">The sequence shown here is derived from an EMBL/GenBank/DDBJ whole genome shotgun (WGS) entry which is preliminary data.</text>
</comment>
<feature type="region of interest" description="Disordered" evidence="1">
    <location>
        <begin position="1"/>
        <end position="32"/>
    </location>
</feature>
<sequence>MAPPRGRTKARYWAGDEEMAKKDDDLGTPGHPRIAAQWQATRPPRRRAVARLVAYVVFLALLIFAIYRLILSSPPDSGDRPTSRGSSSGFNTPRKPLAAPERTYSGPIRFPELGKTLRAISGTGGAIERNKNILFATASLRSASTLLPMACQMAARDQNHVHFALTSRSEISIKELLEINGIDESCNLFLHDARPDSVAISTEPRMRLVAARALYFINDYMHPQAVIIDSTDAEEDFFLRGFRDQIRGTKAALIELPDQPGTRLSWITQLGASALSAWNSVDFDIIIQAPPTGSGNMIRLLASLARADMSAVTPPHLTIELPSEIETPLEKMLAKFKWPSSGFKELPRANLLSLRHRIPRSKMSEEESSARFLESFWPASPRKSHVLVLAPHTEVSPQFFHYVKYTLLNTLYSGASILGDWSDNIMGISFQSPTTHLDATTPFSIPKDSPAKPNNPFLWQAPSSDATLFLGERWVELHGYVSQVLESQGSRDDMPAMLAKKDVSKKYPAWLEYALQLSRLRGYLTLYPSQETASVIMGSHSDLGDTPEEYIGDDEVAEGEKNGKADRATLRFDPDSQVDMLVTLPERGEVAELNELPLLSWEGKQTTLDELRKDAHQHARQFRREVGQCEVSEQAAEEEEEPRADKAARDLFCTNKNKA</sequence>
<dbReference type="AlphaFoldDB" id="A0A9P5H3I7"/>
<dbReference type="PANTHER" id="PTHR33604:SF3">
    <property type="entry name" value="OSJNBA0004B13.7 PROTEIN"/>
    <property type="match status" value="1"/>
</dbReference>
<dbReference type="PANTHER" id="PTHR33604">
    <property type="entry name" value="OSJNBA0004B13.7 PROTEIN"/>
    <property type="match status" value="1"/>
</dbReference>
<proteinExistence type="predicted"/>
<evidence type="ECO:0000313" key="3">
    <source>
        <dbReference type="EMBL" id="KAF7542347.1"/>
    </source>
</evidence>
<keyword evidence="2" id="KW-1133">Transmembrane helix</keyword>
<keyword evidence="2" id="KW-0472">Membrane</keyword>
<gene>
    <name evidence="3" type="ORF">G7Z17_g11654</name>
</gene>
<name>A0A9P5H3I7_9HYPO</name>
<keyword evidence="4" id="KW-1185">Reference proteome</keyword>
<reference evidence="3" key="1">
    <citation type="submission" date="2020-03" db="EMBL/GenBank/DDBJ databases">
        <title>Draft Genome Sequence of Cylindrodendrum hubeiense.</title>
        <authorList>
            <person name="Buettner E."/>
            <person name="Kellner H."/>
        </authorList>
    </citation>
    <scope>NUCLEOTIDE SEQUENCE</scope>
    <source>
        <strain evidence="3">IHI 201604</strain>
    </source>
</reference>